<dbReference type="InterPro" id="IPR036986">
    <property type="entry name" value="S4_RNA-bd_sf"/>
</dbReference>
<dbReference type="Proteomes" id="UP000018680">
    <property type="component" value="Chromosome"/>
</dbReference>
<dbReference type="GO" id="GO:0003723">
    <property type="term" value="F:RNA binding"/>
    <property type="evidence" value="ECO:0007669"/>
    <property type="project" value="UniProtKB-KW"/>
</dbReference>
<sequence>MHIQISDALQGMRLDTFLSRREFSDASDISRRSRRFWQQKIASAEVTVNGKHASKGLILKPGMTIEILLLPPSADTQSRRTTTREPAGSPGKLAVLYEDEWLLAVDKPEGSACHPMGMPRRGAPGRCWSSLQAAIPKYSL</sequence>
<dbReference type="Gene3D" id="3.10.290.10">
    <property type="entry name" value="RNA-binding S4 domain"/>
    <property type="match status" value="1"/>
</dbReference>
<evidence type="ECO:0000313" key="2">
    <source>
        <dbReference type="EMBL" id="AHC14264.1"/>
    </source>
</evidence>
<dbReference type="eggNOG" id="COG0564">
    <property type="taxonomic scope" value="Bacteria"/>
</dbReference>
<evidence type="ECO:0000256" key="1">
    <source>
        <dbReference type="PROSITE-ProRule" id="PRU00182"/>
    </source>
</evidence>
<organism evidence="2 3">
    <name type="scientific">Salinispira pacifica</name>
    <dbReference type="NCBI Taxonomy" id="1307761"/>
    <lineage>
        <taxon>Bacteria</taxon>
        <taxon>Pseudomonadati</taxon>
        <taxon>Spirochaetota</taxon>
        <taxon>Spirochaetia</taxon>
        <taxon>Spirochaetales</taxon>
        <taxon>Spirochaetaceae</taxon>
        <taxon>Salinispira</taxon>
    </lineage>
</organism>
<accession>V5WFD2</accession>
<reference evidence="2 3" key="1">
    <citation type="journal article" date="2015" name="Stand. Genomic Sci.">
        <title>Complete genome sequence and description of Salinispira pacifica gen. nov., sp. nov., a novel spirochaete isolated form a hypersaline microbial mat.</title>
        <authorList>
            <person name="Ben Hania W."/>
            <person name="Joseph M."/>
            <person name="Schumann P."/>
            <person name="Bunk B."/>
            <person name="Fiebig A."/>
            <person name="Sproer C."/>
            <person name="Klenk H.P."/>
            <person name="Fardeau M.L."/>
            <person name="Spring S."/>
        </authorList>
    </citation>
    <scope>NUCLEOTIDE SEQUENCE [LARGE SCALE GENOMIC DNA]</scope>
    <source>
        <strain evidence="2 3">L21-RPul-D2</strain>
    </source>
</reference>
<dbReference type="STRING" id="1307761.L21SP2_0844"/>
<dbReference type="PROSITE" id="PS50889">
    <property type="entry name" value="S4"/>
    <property type="match status" value="1"/>
</dbReference>
<dbReference type="EMBL" id="CP006939">
    <property type="protein sequence ID" value="AHC14264.1"/>
    <property type="molecule type" value="Genomic_DNA"/>
</dbReference>
<name>V5WFD2_9SPIO</name>
<keyword evidence="1" id="KW-0694">RNA-binding</keyword>
<dbReference type="AlphaFoldDB" id="V5WFD2"/>
<gene>
    <name evidence="2" type="ORF">L21SP2_0844</name>
</gene>
<dbReference type="SUPFAM" id="SSF55174">
    <property type="entry name" value="Alpha-L RNA-binding motif"/>
    <property type="match status" value="1"/>
</dbReference>
<protein>
    <submittedName>
        <fullName evidence="2">Uncharacterized protein</fullName>
    </submittedName>
</protein>
<dbReference type="CDD" id="cd00165">
    <property type="entry name" value="S4"/>
    <property type="match status" value="1"/>
</dbReference>
<evidence type="ECO:0000313" key="3">
    <source>
        <dbReference type="Proteomes" id="UP000018680"/>
    </source>
</evidence>
<keyword evidence="3" id="KW-1185">Reference proteome</keyword>
<dbReference type="KEGG" id="slr:L21SP2_0844"/>
<dbReference type="HOGENOM" id="CLU_1833803_0_0_12"/>
<proteinExistence type="predicted"/>